<sequence length="246" mass="28277">MKFEDLVDLYINNGGQNASQTTGDQYIDLLEDFNEFESTLPPDELEGTHRQSRNGFNIDKEIQESEIMIKEMVEDTSQNVDGSFPAYSKTMNINSHVTYIRYGDLNYNGAAGDIIASVFGGGHSENVFGSVMRFLKTPCVNENGKERTRRRKRVKRKYRGVVETEEETARRMEMMKIKNREAAAKAHANRQARETYVQAQLSKLQRKNEFLKKMVKFLQGQKKINLHPQPLRRTFSVPLGISLMDI</sequence>
<dbReference type="EMBL" id="NKXS01008363">
    <property type="protein sequence ID" value="PIM98490.1"/>
    <property type="molecule type" value="Genomic_DNA"/>
</dbReference>
<evidence type="ECO:0000313" key="1">
    <source>
        <dbReference type="EMBL" id="PIM98490.1"/>
    </source>
</evidence>
<name>A0A2G9FZM1_9LAMI</name>
<dbReference type="OrthoDB" id="1301871at2759"/>
<dbReference type="AlphaFoldDB" id="A0A2G9FZM1"/>
<accession>A0A2G9FZM1</accession>
<reference evidence="2" key="1">
    <citation type="journal article" date="2018" name="Gigascience">
        <title>Genome assembly of the Pink Ipe (Handroanthus impetiginosus, Bignoniaceae), a highly valued, ecologically keystone Neotropical timber forest tree.</title>
        <authorList>
            <person name="Silva-Junior O.B."/>
            <person name="Grattapaglia D."/>
            <person name="Novaes E."/>
            <person name="Collevatti R.G."/>
        </authorList>
    </citation>
    <scope>NUCLEOTIDE SEQUENCE [LARGE SCALE GENOMIC DNA]</scope>
    <source>
        <strain evidence="2">cv. UFG-1</strain>
    </source>
</reference>
<gene>
    <name evidence="1" type="ORF">CDL12_29030</name>
</gene>
<evidence type="ECO:0008006" key="3">
    <source>
        <dbReference type="Google" id="ProtNLM"/>
    </source>
</evidence>
<evidence type="ECO:0000313" key="2">
    <source>
        <dbReference type="Proteomes" id="UP000231279"/>
    </source>
</evidence>
<organism evidence="1 2">
    <name type="scientific">Handroanthus impetiginosus</name>
    <dbReference type="NCBI Taxonomy" id="429701"/>
    <lineage>
        <taxon>Eukaryota</taxon>
        <taxon>Viridiplantae</taxon>
        <taxon>Streptophyta</taxon>
        <taxon>Embryophyta</taxon>
        <taxon>Tracheophyta</taxon>
        <taxon>Spermatophyta</taxon>
        <taxon>Magnoliopsida</taxon>
        <taxon>eudicotyledons</taxon>
        <taxon>Gunneridae</taxon>
        <taxon>Pentapetalae</taxon>
        <taxon>asterids</taxon>
        <taxon>lamiids</taxon>
        <taxon>Lamiales</taxon>
        <taxon>Bignoniaceae</taxon>
        <taxon>Crescentiina</taxon>
        <taxon>Tabebuia alliance</taxon>
        <taxon>Handroanthus</taxon>
    </lineage>
</organism>
<protein>
    <recommendedName>
        <fullName evidence="3">BZIP domain-containing protein</fullName>
    </recommendedName>
</protein>
<proteinExistence type="predicted"/>
<dbReference type="Proteomes" id="UP000231279">
    <property type="component" value="Unassembled WGS sequence"/>
</dbReference>
<comment type="caution">
    <text evidence="1">The sequence shown here is derived from an EMBL/GenBank/DDBJ whole genome shotgun (WGS) entry which is preliminary data.</text>
</comment>
<keyword evidence="2" id="KW-1185">Reference proteome</keyword>